<protein>
    <submittedName>
        <fullName evidence="2">Uncharacterized protein</fullName>
    </submittedName>
</protein>
<evidence type="ECO:0000313" key="3">
    <source>
        <dbReference type="Proteomes" id="UP001596548"/>
    </source>
</evidence>
<dbReference type="RefSeq" id="WP_378972385.1">
    <property type="nucleotide sequence ID" value="NZ_JBHTBJ010000020.1"/>
</dbReference>
<reference evidence="3" key="1">
    <citation type="journal article" date="2019" name="Int. J. Syst. Evol. Microbiol.">
        <title>The Global Catalogue of Microorganisms (GCM) 10K type strain sequencing project: providing services to taxonomists for standard genome sequencing and annotation.</title>
        <authorList>
            <consortium name="The Broad Institute Genomics Platform"/>
            <consortium name="The Broad Institute Genome Sequencing Center for Infectious Disease"/>
            <person name="Wu L."/>
            <person name="Ma J."/>
        </authorList>
    </citation>
    <scope>NUCLEOTIDE SEQUENCE [LARGE SCALE GENOMIC DNA]</scope>
    <source>
        <strain evidence="3">XZYJT-10</strain>
    </source>
</reference>
<dbReference type="Proteomes" id="UP001596548">
    <property type="component" value="Unassembled WGS sequence"/>
</dbReference>
<sequence>MTGLRGTLIAAAFPLLLITACAQTAGNHAAGASEPAASESAAASGSDDLVLRVESFGGFVPAEQNIGRIPTVSVYADGRLITQGPTTLIYPGEALPNIQEQLLTPEVVQDLVRRGAEAGVRNGADFGSPNIADAPYTRVTVGDQSVNVMALGEAQANDPRLTQAQRDARTKLSAYVKQLQSLSSAEGVAKPVRYQPETLAALARKYVAPQDASLAGPAKAWPGPALPGETLNENLGIGCVAVSGAEKDAVWKAAESATQITPWTSGGGKWSVTFRPLLPEETGCLALKGAK</sequence>
<name>A0ABW2HVH0_9ACTN</name>
<evidence type="ECO:0000313" key="2">
    <source>
        <dbReference type="EMBL" id="MFC7277152.1"/>
    </source>
</evidence>
<dbReference type="PROSITE" id="PS51257">
    <property type="entry name" value="PROKAR_LIPOPROTEIN"/>
    <property type="match status" value="1"/>
</dbReference>
<feature type="chain" id="PRO_5045260641" evidence="1">
    <location>
        <begin position="23"/>
        <end position="291"/>
    </location>
</feature>
<keyword evidence="1" id="KW-0732">Signal</keyword>
<keyword evidence="3" id="KW-1185">Reference proteome</keyword>
<feature type="signal peptide" evidence="1">
    <location>
        <begin position="1"/>
        <end position="22"/>
    </location>
</feature>
<comment type="caution">
    <text evidence="2">The sequence shown here is derived from an EMBL/GenBank/DDBJ whole genome shotgun (WGS) entry which is preliminary data.</text>
</comment>
<organism evidence="2 3">
    <name type="scientific">Paractinoplanes rhizophilus</name>
    <dbReference type="NCBI Taxonomy" id="1416877"/>
    <lineage>
        <taxon>Bacteria</taxon>
        <taxon>Bacillati</taxon>
        <taxon>Actinomycetota</taxon>
        <taxon>Actinomycetes</taxon>
        <taxon>Micromonosporales</taxon>
        <taxon>Micromonosporaceae</taxon>
        <taxon>Paractinoplanes</taxon>
    </lineage>
</organism>
<accession>A0ABW2HVH0</accession>
<proteinExistence type="predicted"/>
<gene>
    <name evidence="2" type="ORF">ACFQS1_24430</name>
</gene>
<dbReference type="EMBL" id="JBHTBJ010000020">
    <property type="protein sequence ID" value="MFC7277152.1"/>
    <property type="molecule type" value="Genomic_DNA"/>
</dbReference>
<evidence type="ECO:0000256" key="1">
    <source>
        <dbReference type="SAM" id="SignalP"/>
    </source>
</evidence>